<proteinExistence type="predicted"/>
<keyword evidence="2" id="KW-1185">Reference proteome</keyword>
<dbReference type="InterPro" id="IPR008979">
    <property type="entry name" value="Galactose-bd-like_sf"/>
</dbReference>
<reference evidence="1 2" key="1">
    <citation type="submission" date="2023-10" db="EMBL/GenBank/DDBJ databases">
        <title>Draft genome sequence of Xylaria bambusicola isolate GMP-LS, the root and basal stem rot pathogen of sugarcane in Indonesia.</title>
        <authorList>
            <person name="Selvaraj P."/>
            <person name="Muralishankar V."/>
            <person name="Muruganantham S."/>
            <person name="Sp S."/>
            <person name="Haryani S."/>
            <person name="Lau K.J.X."/>
            <person name="Naqvi N.I."/>
        </authorList>
    </citation>
    <scope>NUCLEOTIDE SEQUENCE [LARGE SCALE GENOMIC DNA]</scope>
    <source>
        <strain evidence="1">GMP-LS</strain>
    </source>
</reference>
<dbReference type="Gene3D" id="2.60.120.380">
    <property type="match status" value="1"/>
</dbReference>
<accession>A0AAN7U423</accession>
<dbReference type="SUPFAM" id="SSF49785">
    <property type="entry name" value="Galactose-binding domain-like"/>
    <property type="match status" value="1"/>
</dbReference>
<dbReference type="AlphaFoldDB" id="A0AAN7U423"/>
<evidence type="ECO:0000313" key="1">
    <source>
        <dbReference type="EMBL" id="KAK5624865.1"/>
    </source>
</evidence>
<gene>
    <name evidence="1" type="ORF">RRF57_000581</name>
</gene>
<comment type="caution">
    <text evidence="1">The sequence shown here is derived from an EMBL/GenBank/DDBJ whole genome shotgun (WGS) entry which is preliminary data.</text>
</comment>
<sequence length="154" mass="16851">MPDEFGEGPNPHSGFGRVNVANSIAMVEPSDPFSGYGVGVIDEETEEPFIIQILVPSSSHSLTLKVTMVYADLPGAALSNDLNLIVVVGDKERHGNQGNQDFPIGAIGPFDRSNNVEQVMWPQITGESAKVIVKHYRLLSTRVPLAYAWRFLEE</sequence>
<dbReference type="EMBL" id="JAWHQM010000002">
    <property type="protein sequence ID" value="KAK5624865.1"/>
    <property type="molecule type" value="Genomic_DNA"/>
</dbReference>
<protein>
    <submittedName>
        <fullName evidence="1">Uncharacterized protein</fullName>
    </submittedName>
</protein>
<organism evidence="1 2">
    <name type="scientific">Xylaria bambusicola</name>
    <dbReference type="NCBI Taxonomy" id="326684"/>
    <lineage>
        <taxon>Eukaryota</taxon>
        <taxon>Fungi</taxon>
        <taxon>Dikarya</taxon>
        <taxon>Ascomycota</taxon>
        <taxon>Pezizomycotina</taxon>
        <taxon>Sordariomycetes</taxon>
        <taxon>Xylariomycetidae</taxon>
        <taxon>Xylariales</taxon>
        <taxon>Xylariaceae</taxon>
        <taxon>Xylaria</taxon>
    </lineage>
</organism>
<dbReference type="Proteomes" id="UP001305414">
    <property type="component" value="Unassembled WGS sequence"/>
</dbReference>
<evidence type="ECO:0000313" key="2">
    <source>
        <dbReference type="Proteomes" id="UP001305414"/>
    </source>
</evidence>
<name>A0AAN7U423_9PEZI</name>